<dbReference type="Gene3D" id="3.90.1570.10">
    <property type="entry name" value="tt1808, chain A"/>
    <property type="match status" value="1"/>
</dbReference>
<gene>
    <name evidence="2" type="ORF">FHX73_111186</name>
</gene>
<evidence type="ECO:0000313" key="3">
    <source>
        <dbReference type="Proteomes" id="UP000317940"/>
    </source>
</evidence>
<organism evidence="2 3">
    <name type="scientific">Kitasatospora viridis</name>
    <dbReference type="NCBI Taxonomy" id="281105"/>
    <lineage>
        <taxon>Bacteria</taxon>
        <taxon>Bacillati</taxon>
        <taxon>Actinomycetota</taxon>
        <taxon>Actinomycetes</taxon>
        <taxon>Kitasatosporales</taxon>
        <taxon>Streptomycetaceae</taxon>
        <taxon>Kitasatospora</taxon>
    </lineage>
</organism>
<dbReference type="OrthoDB" id="3615205at2"/>
<protein>
    <submittedName>
        <fullName evidence="2">Putative restriction endonuclease</fullName>
    </submittedName>
</protein>
<evidence type="ECO:0000259" key="1">
    <source>
        <dbReference type="Pfam" id="PF05685"/>
    </source>
</evidence>
<dbReference type="InterPro" id="IPR012296">
    <property type="entry name" value="Nuclease_put_TT1808"/>
</dbReference>
<accession>A0A561UDG9</accession>
<dbReference type="PANTHER" id="PTHR35400">
    <property type="entry name" value="SLR1083 PROTEIN"/>
    <property type="match status" value="1"/>
</dbReference>
<comment type="caution">
    <text evidence="2">The sequence shown here is derived from an EMBL/GenBank/DDBJ whole genome shotgun (WGS) entry which is preliminary data.</text>
</comment>
<proteinExistence type="predicted"/>
<dbReference type="GO" id="GO:0004519">
    <property type="term" value="F:endonuclease activity"/>
    <property type="evidence" value="ECO:0007669"/>
    <property type="project" value="UniProtKB-KW"/>
</dbReference>
<dbReference type="InterPro" id="IPR011335">
    <property type="entry name" value="Restrct_endonuc-II-like"/>
</dbReference>
<evidence type="ECO:0000313" key="2">
    <source>
        <dbReference type="EMBL" id="TWF97406.1"/>
    </source>
</evidence>
<dbReference type="SUPFAM" id="SSF52980">
    <property type="entry name" value="Restriction endonuclease-like"/>
    <property type="match status" value="1"/>
</dbReference>
<dbReference type="CDD" id="cd06260">
    <property type="entry name" value="DUF820-like"/>
    <property type="match status" value="1"/>
</dbReference>
<keyword evidence="2" id="KW-0540">Nuclease</keyword>
<sequence length="217" mass="24312">MSVLAYGQWALPDTPYALWARGELAEYLHVPDDGTRVEVIGGEFVVSPAPVYPHAGILTDISDAFGFAKRIDPGFRWRSVQTVNLDLISIGDGYIPDMVVVDRETDLQSRADEVLHVYPEQLQLVVEVTSQSNARSDREPVLDRRPTKWSGYARCGVPFYLLVDRDPRRPGVTLFGAPDRAAGRYEVLESWKLGDPLTVPEPFGVEIDTGLWRPWSD</sequence>
<dbReference type="PANTHER" id="PTHR35400:SF3">
    <property type="entry name" value="SLL1072 PROTEIN"/>
    <property type="match status" value="1"/>
</dbReference>
<dbReference type="InterPro" id="IPR008538">
    <property type="entry name" value="Uma2"/>
</dbReference>
<keyword evidence="3" id="KW-1185">Reference proteome</keyword>
<reference evidence="2 3" key="1">
    <citation type="submission" date="2019-06" db="EMBL/GenBank/DDBJ databases">
        <title>Sequencing the genomes of 1000 actinobacteria strains.</title>
        <authorList>
            <person name="Klenk H.-P."/>
        </authorList>
    </citation>
    <scope>NUCLEOTIDE SEQUENCE [LARGE SCALE GENOMIC DNA]</scope>
    <source>
        <strain evidence="2 3">DSM 44826</strain>
    </source>
</reference>
<name>A0A561UDG9_9ACTN</name>
<dbReference type="Proteomes" id="UP000317940">
    <property type="component" value="Unassembled WGS sequence"/>
</dbReference>
<dbReference type="Pfam" id="PF05685">
    <property type="entry name" value="Uma2"/>
    <property type="match status" value="1"/>
</dbReference>
<keyword evidence="2" id="KW-0378">Hydrolase</keyword>
<dbReference type="EMBL" id="VIWT01000001">
    <property type="protein sequence ID" value="TWF97406.1"/>
    <property type="molecule type" value="Genomic_DNA"/>
</dbReference>
<keyword evidence="2" id="KW-0255">Endonuclease</keyword>
<feature type="domain" description="Putative restriction endonuclease" evidence="1">
    <location>
        <begin position="25"/>
        <end position="208"/>
    </location>
</feature>
<dbReference type="AlphaFoldDB" id="A0A561UDG9"/>
<dbReference type="RefSeq" id="WP_145903860.1">
    <property type="nucleotide sequence ID" value="NZ_BAAAMZ010000008.1"/>
</dbReference>